<keyword evidence="11 15" id="KW-0342">GTP-binding</keyword>
<evidence type="ECO:0000256" key="7">
    <source>
        <dbReference type="ARBA" id="ARBA00022741"/>
    </source>
</evidence>
<dbReference type="Pfam" id="PF17910">
    <property type="entry name" value="FeoB_Cyto"/>
    <property type="match status" value="1"/>
</dbReference>
<comment type="function">
    <text evidence="1 17">Probable transporter of a GTP-driven Fe(2+) uptake system.</text>
</comment>
<evidence type="ECO:0000256" key="5">
    <source>
        <dbReference type="ARBA" id="ARBA00022496"/>
    </source>
</evidence>
<feature type="binding site" evidence="15">
    <location>
        <begin position="7"/>
        <end position="14"/>
    </location>
    <ligand>
        <name>GTP</name>
        <dbReference type="ChEBI" id="CHEBI:37565"/>
        <label>1</label>
    </ligand>
</feature>
<feature type="transmembrane region" description="Helical" evidence="17">
    <location>
        <begin position="609"/>
        <end position="628"/>
    </location>
</feature>
<dbReference type="InterPro" id="IPR011640">
    <property type="entry name" value="Fe2_transport_prot_B_C"/>
</dbReference>
<dbReference type="PROSITE" id="PS51711">
    <property type="entry name" value="G_FEOB"/>
    <property type="match status" value="1"/>
</dbReference>
<dbReference type="PANTHER" id="PTHR43185">
    <property type="entry name" value="FERROUS IRON TRANSPORT PROTEIN B"/>
    <property type="match status" value="1"/>
</dbReference>
<dbReference type="GO" id="GO:0046872">
    <property type="term" value="F:metal ion binding"/>
    <property type="evidence" value="ECO:0007669"/>
    <property type="project" value="UniProtKB-KW"/>
</dbReference>
<keyword evidence="6 17" id="KW-0812">Transmembrane</keyword>
<keyword evidence="5 17" id="KW-0410">Iron transport</keyword>
<protein>
    <recommendedName>
        <fullName evidence="13 14">Ferrous iron transport protein B</fullName>
    </recommendedName>
</protein>
<keyword evidence="4" id="KW-1003">Cell membrane</keyword>
<evidence type="ECO:0000256" key="10">
    <source>
        <dbReference type="ARBA" id="ARBA00023065"/>
    </source>
</evidence>
<evidence type="ECO:0000256" key="2">
    <source>
        <dbReference type="ARBA" id="ARBA00004651"/>
    </source>
</evidence>
<evidence type="ECO:0000256" key="11">
    <source>
        <dbReference type="ARBA" id="ARBA00023134"/>
    </source>
</evidence>
<dbReference type="Pfam" id="PF07664">
    <property type="entry name" value="FeoB_C"/>
    <property type="match status" value="1"/>
</dbReference>
<comment type="similarity">
    <text evidence="17">Belongs to the TRAFAC class TrmE-Era-EngA-EngB-Septin-like GTPase superfamily. FeoB GTPase (TC 9.A.8) family.</text>
</comment>
<evidence type="ECO:0000256" key="3">
    <source>
        <dbReference type="ARBA" id="ARBA00022448"/>
    </source>
</evidence>
<feature type="transmembrane region" description="Helical" evidence="17">
    <location>
        <begin position="509"/>
        <end position="530"/>
    </location>
</feature>
<keyword evidence="16" id="KW-0479">Metal-binding</keyword>
<dbReference type="Pfam" id="PF07670">
    <property type="entry name" value="Gate"/>
    <property type="match status" value="2"/>
</dbReference>
<feature type="binding site" evidence="15">
    <location>
        <begin position="111"/>
        <end position="114"/>
    </location>
    <ligand>
        <name>GTP</name>
        <dbReference type="ChEBI" id="CHEBI:37565"/>
        <label>1</label>
    </ligand>
</feature>
<evidence type="ECO:0000256" key="4">
    <source>
        <dbReference type="ARBA" id="ARBA00022475"/>
    </source>
</evidence>
<dbReference type="AlphaFoldDB" id="A0A3E0JXG2"/>
<evidence type="ECO:0000256" key="9">
    <source>
        <dbReference type="ARBA" id="ARBA00023004"/>
    </source>
</evidence>
<feature type="transmembrane region" description="Helical" evidence="17">
    <location>
        <begin position="386"/>
        <end position="408"/>
    </location>
</feature>
<keyword evidence="8 17" id="KW-1133">Transmembrane helix</keyword>
<feature type="domain" description="FeoB-type G" evidence="18">
    <location>
        <begin position="1"/>
        <end position="160"/>
    </location>
</feature>
<keyword evidence="10" id="KW-0406">Ion transport</keyword>
<dbReference type="NCBIfam" id="TIGR00437">
    <property type="entry name" value="feoB"/>
    <property type="match status" value="1"/>
</dbReference>
<feature type="transmembrane region" description="Helical" evidence="17">
    <location>
        <begin position="280"/>
        <end position="301"/>
    </location>
</feature>
<evidence type="ECO:0000256" key="16">
    <source>
        <dbReference type="PIRSR" id="PIRSR603373-2"/>
    </source>
</evidence>
<evidence type="ECO:0000256" key="8">
    <source>
        <dbReference type="ARBA" id="ARBA00022989"/>
    </source>
</evidence>
<dbReference type="InterPro" id="IPR027417">
    <property type="entry name" value="P-loop_NTPase"/>
</dbReference>
<dbReference type="GO" id="GO:0005525">
    <property type="term" value="F:GTP binding"/>
    <property type="evidence" value="ECO:0007669"/>
    <property type="project" value="UniProtKB-KW"/>
</dbReference>
<feature type="binding site" evidence="15">
    <location>
        <begin position="32"/>
        <end position="36"/>
    </location>
    <ligand>
        <name>GTP</name>
        <dbReference type="ChEBI" id="CHEBI:37565"/>
        <label>1</label>
    </ligand>
</feature>
<evidence type="ECO:0000256" key="14">
    <source>
        <dbReference type="NCBIfam" id="TIGR00437"/>
    </source>
</evidence>
<dbReference type="CDD" id="cd01879">
    <property type="entry name" value="FeoB"/>
    <property type="match status" value="1"/>
</dbReference>
<name>A0A3E0JXG2_9BACI</name>
<sequence length="666" mass="73315">MEVALFGNPNTGKTSLFNELTGSYEYVGNWAGVTVEKKIGKLKYDCGILIDLPGIYGLNPLTRDEAIATRFLLENRFTSVLNIVDASQLARNLHLTIQLLEFGKPVYIGLNMIDVAKGRGLEVDAEILAKKLNVPVAPIIARTGKGCQKIYEYLKEAPGSGTDFNIDYGSLIENAVASIGRLLPDIRGLNKRWLALQYLEGNPVVRSMPELQRVKDRLQAVCRELEADLQKEEGPAPLKQVIYKKRQQFIDEIIAEAVKIKDPAKRTMTETIDRIVTNKYAGVPIFIAAMYLMFCITFDWVGAPLSDLLDRFISRPLTDWIQAGLRQVHAAPFIEDIVINGIIAGVGGVLVFVPQIFVLFFFISFIEDSGYMARIAMVMDRFMESVGLNGKAIIPLIIGFGCNVPGVMAARTIEQPKERLLTVLLTPLMSCSARLSVYSLFAAAFFEKYQAIVVLSLYLLGIAAALLLAKVFSYFIKTEDSVFVIELPPYRVPNARSLFRSTWDKGKGFVRKAGTIIFAGTCLIWLLSYAGPGGLNVSIDQSFLALICGAIAPVFSPLGFGTWQAAAALVTGFLAKEVVVSTMNILYFVPDGSSLVHAVTEAFTPLSAYSFMVFTLLYIPCLATAATIQKETGSKKWTLFAIVYALIIAYILSFVIFRLGLLLGLN</sequence>
<dbReference type="PANTHER" id="PTHR43185:SF1">
    <property type="entry name" value="FE(2+) TRANSPORTER FEOB"/>
    <property type="match status" value="1"/>
</dbReference>
<feature type="transmembrane region" description="Helical" evidence="17">
    <location>
        <begin position="640"/>
        <end position="665"/>
    </location>
</feature>
<organism evidence="19 20">
    <name type="scientific">Caldibacillus debilis</name>
    <dbReference type="NCBI Taxonomy" id="301148"/>
    <lineage>
        <taxon>Bacteria</taxon>
        <taxon>Bacillati</taxon>
        <taxon>Bacillota</taxon>
        <taxon>Bacilli</taxon>
        <taxon>Bacillales</taxon>
        <taxon>Bacillaceae</taxon>
        <taxon>Caldibacillus</taxon>
    </lineage>
</organism>
<evidence type="ECO:0000256" key="13">
    <source>
        <dbReference type="ARBA" id="ARBA00031200"/>
    </source>
</evidence>
<evidence type="ECO:0000256" key="15">
    <source>
        <dbReference type="PIRSR" id="PIRSR603373-1"/>
    </source>
</evidence>
<feature type="transmembrane region" description="Helical" evidence="17">
    <location>
        <begin position="542"/>
        <end position="560"/>
    </location>
</feature>
<evidence type="ECO:0000313" key="19">
    <source>
        <dbReference type="EMBL" id="REJ24811.1"/>
    </source>
</evidence>
<feature type="transmembrane region" description="Helical" evidence="17">
    <location>
        <begin position="449"/>
        <end position="469"/>
    </location>
</feature>
<gene>
    <name evidence="19" type="primary">feoB</name>
    <name evidence="19" type="ORF">C6P37_15635</name>
</gene>
<dbReference type="GO" id="GO:0015093">
    <property type="term" value="F:ferrous iron transmembrane transporter activity"/>
    <property type="evidence" value="ECO:0007669"/>
    <property type="project" value="UniProtKB-UniRule"/>
</dbReference>
<dbReference type="Pfam" id="PF02421">
    <property type="entry name" value="FeoB_N"/>
    <property type="match status" value="1"/>
</dbReference>
<feature type="transmembrane region" description="Helical" evidence="17">
    <location>
        <begin position="337"/>
        <end position="366"/>
    </location>
</feature>
<dbReference type="InterPro" id="IPR041069">
    <property type="entry name" value="FeoB_Cyto"/>
</dbReference>
<dbReference type="InterPro" id="IPR050860">
    <property type="entry name" value="FeoB_GTPase"/>
</dbReference>
<evidence type="ECO:0000256" key="6">
    <source>
        <dbReference type="ARBA" id="ARBA00022692"/>
    </source>
</evidence>
<keyword evidence="7 15" id="KW-0547">Nucleotide-binding</keyword>
<dbReference type="Proteomes" id="UP000257014">
    <property type="component" value="Unassembled WGS sequence"/>
</dbReference>
<keyword evidence="16" id="KW-0460">Magnesium</keyword>
<dbReference type="SUPFAM" id="SSF52540">
    <property type="entry name" value="P-loop containing nucleoside triphosphate hydrolases"/>
    <property type="match status" value="1"/>
</dbReference>
<comment type="subcellular location">
    <subcellularLocation>
        <location evidence="2 17">Cell membrane</location>
        <topology evidence="2 17">Multi-pass membrane protein</topology>
    </subcellularLocation>
</comment>
<dbReference type="InterPro" id="IPR003373">
    <property type="entry name" value="Fe2_transport_prot-B"/>
</dbReference>
<feature type="binding site" evidence="16">
    <location>
        <position position="18"/>
    </location>
    <ligand>
        <name>Mg(2+)</name>
        <dbReference type="ChEBI" id="CHEBI:18420"/>
        <label>2</label>
    </ligand>
</feature>
<dbReference type="Gene3D" id="1.10.287.1770">
    <property type="match status" value="1"/>
</dbReference>
<dbReference type="RefSeq" id="WP_276644718.1">
    <property type="nucleotide sequence ID" value="NZ_QEWE01000036.1"/>
</dbReference>
<keyword evidence="12 17" id="KW-0472">Membrane</keyword>
<comment type="caution">
    <text evidence="19">The sequence shown here is derived from an EMBL/GenBank/DDBJ whole genome shotgun (WGS) entry which is preliminary data.</text>
</comment>
<keyword evidence="3 17" id="KW-0813">Transport</keyword>
<dbReference type="InterPro" id="IPR011642">
    <property type="entry name" value="Gate_dom"/>
</dbReference>
<keyword evidence="9 17" id="KW-0408">Iron</keyword>
<dbReference type="GO" id="GO:0005886">
    <property type="term" value="C:plasma membrane"/>
    <property type="evidence" value="ECO:0007669"/>
    <property type="project" value="UniProtKB-SubCell"/>
</dbReference>
<feature type="binding site" evidence="15">
    <location>
        <begin position="51"/>
        <end position="54"/>
    </location>
    <ligand>
        <name>GTP</name>
        <dbReference type="ChEBI" id="CHEBI:37565"/>
        <label>1</label>
    </ligand>
</feature>
<evidence type="ECO:0000256" key="17">
    <source>
        <dbReference type="RuleBase" id="RU362098"/>
    </source>
</evidence>
<reference evidence="19 20" key="1">
    <citation type="submission" date="2018-03" db="EMBL/GenBank/DDBJ databases">
        <authorList>
            <person name="Keele B.F."/>
        </authorList>
    </citation>
    <scope>NUCLEOTIDE SEQUENCE [LARGE SCALE GENOMIC DNA]</scope>
    <source>
        <strain evidence="19">ZCTH4_d</strain>
    </source>
</reference>
<evidence type="ECO:0000256" key="12">
    <source>
        <dbReference type="ARBA" id="ARBA00023136"/>
    </source>
</evidence>
<accession>A0A3E0JXG2</accession>
<dbReference type="InterPro" id="IPR030389">
    <property type="entry name" value="G_FEOB_dom"/>
</dbReference>
<feature type="binding site" evidence="16">
    <location>
        <position position="22"/>
    </location>
    <ligand>
        <name>Mg(2+)</name>
        <dbReference type="ChEBI" id="CHEBI:18420"/>
        <label>1</label>
    </ligand>
</feature>
<proteinExistence type="inferred from homology"/>
<evidence type="ECO:0000313" key="20">
    <source>
        <dbReference type="Proteomes" id="UP000257014"/>
    </source>
</evidence>
<evidence type="ECO:0000259" key="18">
    <source>
        <dbReference type="PROSITE" id="PS51711"/>
    </source>
</evidence>
<evidence type="ECO:0000256" key="1">
    <source>
        <dbReference type="ARBA" id="ARBA00003926"/>
    </source>
</evidence>
<dbReference type="EMBL" id="QEWE01000036">
    <property type="protein sequence ID" value="REJ24811.1"/>
    <property type="molecule type" value="Genomic_DNA"/>
</dbReference>
<feature type="binding site" evidence="16">
    <location>
        <position position="21"/>
    </location>
    <ligand>
        <name>Mg(2+)</name>
        <dbReference type="ChEBI" id="CHEBI:18420"/>
        <label>2</label>
    </ligand>
</feature>
<dbReference type="Gene3D" id="3.40.50.300">
    <property type="entry name" value="P-loop containing nucleotide triphosphate hydrolases"/>
    <property type="match status" value="1"/>
</dbReference>
<feature type="transmembrane region" description="Helical" evidence="17">
    <location>
        <begin position="420"/>
        <end position="443"/>
    </location>
</feature>